<keyword evidence="1" id="KW-0812">Transmembrane</keyword>
<dbReference type="InterPro" id="IPR001296">
    <property type="entry name" value="Glyco_trans_1"/>
</dbReference>
<dbReference type="Gene3D" id="3.40.50.2000">
    <property type="entry name" value="Glycogen Phosphorylase B"/>
    <property type="match status" value="2"/>
</dbReference>
<dbReference type="EMBL" id="NRSH01000146">
    <property type="protein sequence ID" value="MBK1727413.1"/>
    <property type="molecule type" value="Genomic_DNA"/>
</dbReference>
<keyword evidence="5" id="KW-1185">Reference proteome</keyword>
<keyword evidence="4" id="KW-0808">Transferase</keyword>
<keyword evidence="1" id="KW-0472">Membrane</keyword>
<comment type="caution">
    <text evidence="4">The sequence shown here is derived from an EMBL/GenBank/DDBJ whole genome shotgun (WGS) entry which is preliminary data.</text>
</comment>
<dbReference type="RefSeq" id="WP_200260633.1">
    <property type="nucleotide sequence ID" value="NZ_NRSH01000146.1"/>
</dbReference>
<evidence type="ECO:0000259" key="2">
    <source>
        <dbReference type="Pfam" id="PF00534"/>
    </source>
</evidence>
<feature type="transmembrane region" description="Helical" evidence="1">
    <location>
        <begin position="310"/>
        <end position="329"/>
    </location>
</feature>
<dbReference type="SUPFAM" id="SSF56300">
    <property type="entry name" value="Metallo-dependent phosphatases"/>
    <property type="match status" value="1"/>
</dbReference>
<dbReference type="InterPro" id="IPR029052">
    <property type="entry name" value="Metallo-depent_PP-like"/>
</dbReference>
<dbReference type="InterPro" id="IPR050194">
    <property type="entry name" value="Glycosyltransferase_grp1"/>
</dbReference>
<dbReference type="Pfam" id="PF13439">
    <property type="entry name" value="Glyco_transf_4"/>
    <property type="match status" value="1"/>
</dbReference>
<accession>A0ABS1E6T1</accession>
<dbReference type="SUPFAM" id="SSF53756">
    <property type="entry name" value="UDP-Glycosyltransferase/glycogen phosphorylase"/>
    <property type="match status" value="1"/>
</dbReference>
<dbReference type="Gene3D" id="3.60.21.10">
    <property type="match status" value="1"/>
</dbReference>
<sequence>MGKDRLLRLLLYANVLIVAVLVGYKLYLNFLEEDLEVAHAEQVEQIRSRIAGEPSYSFAVVGNINNSVGVFERKIVPMLNEADVDFVVSAGNAVSSGGEGKYRALYGALRRLEVPYLLTFGEHEAENLGSFRFYDHFGPHFFSFRAGGSHFLFLDGTGHSSSAWQRLWLAEELASSPAERAFAFIGRPLLRVEQETLFDWADHYLPQGPFRERLLALFRRHGVDAVFSANLPVYSRQERGGTAYVTTGGAGGLVLNNETSYYHYVRVRVSPAGVAIEPVPLDIGQHPVLKTVESLWLFVHSLVYVGYPNFILLVSALCIVAIWLYALVFKERDYYPDFDVDPTPYRGRPLRVAMFTNNYLPFIGGVPLSIDRLRRGLRGLGHTVRIFAPRYGAGTEHEEQVVRAPSLLAFGEQREFRVANLLAGRLWRELRRFRPDVVHVHHPFWLGSLGLLLGRRWRVPVVYTYHTRLEHYAHYVALPGPLFRNLISHALVKRFANKCDAVIVPTQSAEEYLRLVGVRSDIFVQPTGIDYQRFQGVDAAAVARLRRRLGIGEGERVLVSVSRLTKEKNLDFMLEGVAALHQQAQAPFRVLIVGEGQDRARLQGRIEELGLAGTVQLPGAVAPEEIPVYYALGDAFLFASKSETQGMVILEAMAAGLPVVAVRSSGIDDVVRDGVTGFKTPENRRAWAQRAARLLADEPMREEMARAALAFAQQYDIEPVARDVADIYAYVMAAREQLARA</sequence>
<protein>
    <submittedName>
        <fullName evidence="4">Glycosyl transferase family 1</fullName>
    </submittedName>
</protein>
<feature type="domain" description="Glycosyl transferase family 1" evidence="2">
    <location>
        <begin position="545"/>
        <end position="708"/>
    </location>
</feature>
<evidence type="ECO:0000313" key="5">
    <source>
        <dbReference type="Proteomes" id="UP000738126"/>
    </source>
</evidence>
<dbReference type="PANTHER" id="PTHR45947:SF3">
    <property type="entry name" value="SULFOQUINOVOSYL TRANSFERASE SQD2"/>
    <property type="match status" value="1"/>
</dbReference>
<reference evidence="4 5" key="1">
    <citation type="journal article" date="2020" name="Microorganisms">
        <title>Osmotic Adaptation and Compatible Solute Biosynthesis of Phototrophic Bacteria as Revealed from Genome Analyses.</title>
        <authorList>
            <person name="Imhoff J.F."/>
            <person name="Rahn T."/>
            <person name="Kunzel S."/>
            <person name="Keller A."/>
            <person name="Neulinger S.C."/>
        </authorList>
    </citation>
    <scope>NUCLEOTIDE SEQUENCE [LARGE SCALE GENOMIC DNA]</scope>
    <source>
        <strain evidence="4 5">DSM 15116</strain>
    </source>
</reference>
<dbReference type="InterPro" id="IPR028098">
    <property type="entry name" value="Glyco_trans_4-like_N"/>
</dbReference>
<gene>
    <name evidence="4" type="ORF">CKO13_10385</name>
</gene>
<dbReference type="Proteomes" id="UP000738126">
    <property type="component" value="Unassembled WGS sequence"/>
</dbReference>
<organism evidence="4 5">
    <name type="scientific">Halorhodospira neutriphila</name>
    <dbReference type="NCBI Taxonomy" id="168379"/>
    <lineage>
        <taxon>Bacteria</taxon>
        <taxon>Pseudomonadati</taxon>
        <taxon>Pseudomonadota</taxon>
        <taxon>Gammaproteobacteria</taxon>
        <taxon>Chromatiales</taxon>
        <taxon>Ectothiorhodospiraceae</taxon>
        <taxon>Halorhodospira</taxon>
    </lineage>
</organism>
<feature type="transmembrane region" description="Helical" evidence="1">
    <location>
        <begin position="349"/>
        <end position="370"/>
    </location>
</feature>
<dbReference type="PANTHER" id="PTHR45947">
    <property type="entry name" value="SULFOQUINOVOSYL TRANSFERASE SQD2"/>
    <property type="match status" value="1"/>
</dbReference>
<evidence type="ECO:0000256" key="1">
    <source>
        <dbReference type="SAM" id="Phobius"/>
    </source>
</evidence>
<feature type="transmembrane region" description="Helical" evidence="1">
    <location>
        <begin position="6"/>
        <end position="27"/>
    </location>
</feature>
<keyword evidence="1" id="KW-1133">Transmembrane helix</keyword>
<dbReference type="Pfam" id="PF00534">
    <property type="entry name" value="Glycos_transf_1"/>
    <property type="match status" value="1"/>
</dbReference>
<proteinExistence type="predicted"/>
<feature type="domain" description="Glycosyltransferase subfamily 4-like N-terminal" evidence="3">
    <location>
        <begin position="363"/>
        <end position="533"/>
    </location>
</feature>
<evidence type="ECO:0000313" key="4">
    <source>
        <dbReference type="EMBL" id="MBK1727413.1"/>
    </source>
</evidence>
<evidence type="ECO:0000259" key="3">
    <source>
        <dbReference type="Pfam" id="PF13439"/>
    </source>
</evidence>
<dbReference type="GO" id="GO:0016740">
    <property type="term" value="F:transferase activity"/>
    <property type="evidence" value="ECO:0007669"/>
    <property type="project" value="UniProtKB-KW"/>
</dbReference>
<name>A0ABS1E6T1_9GAMM</name>